<dbReference type="SUPFAM" id="SSF55729">
    <property type="entry name" value="Acyl-CoA N-acyltransferases (Nat)"/>
    <property type="match status" value="1"/>
</dbReference>
<dbReference type="STRING" id="657387.BH688_02900"/>
<name>A0A1S1NXI5_9GAMM</name>
<keyword evidence="1" id="KW-0808">Transferase</keyword>
<protein>
    <submittedName>
        <fullName evidence="1">GNAT family N-acetyltransferase</fullName>
    </submittedName>
</protein>
<reference evidence="1 2" key="1">
    <citation type="submission" date="2019-08" db="EMBL/GenBank/DDBJ databases">
        <title>Complete genome sequence of Kushneria sp. YCWA18, a halophilic phosphate-solubilizing bacterium isolated from Daqiao saltern in China.</title>
        <authorList>
            <person name="Du G.-X."/>
            <person name="Qu L.-Y."/>
        </authorList>
    </citation>
    <scope>NUCLEOTIDE SEQUENCE [LARGE SCALE GENOMIC DNA]</scope>
    <source>
        <strain evidence="1 2">YCWA18</strain>
    </source>
</reference>
<dbReference type="AlphaFoldDB" id="A0A1S1NXI5"/>
<dbReference type="KEGG" id="kuy:FY550_06660"/>
<dbReference type="PANTHER" id="PTHR43792:SF1">
    <property type="entry name" value="N-ACETYLTRANSFERASE DOMAIN-CONTAINING PROTEIN"/>
    <property type="match status" value="1"/>
</dbReference>
<evidence type="ECO:0000313" key="1">
    <source>
        <dbReference type="EMBL" id="QEL10834.1"/>
    </source>
</evidence>
<sequence>MHYETERLTLRIPNVKDAAYVFRIYGDPVTNQFNPAGPHADQSVSNHVLDTWIEHWETHGFGLWAIADKAAPQQVIGFGGVSWLDKDGLGTVLNLGYRFAPSAWGQGLATELGRGAIDYAQQYLEVDALYGLVRNNHEKSIRVLEKPGFEHFDHLHEVPGASPSRVLRLVLR</sequence>
<dbReference type="PANTHER" id="PTHR43792">
    <property type="entry name" value="GNAT FAMILY, PUTATIVE (AFU_ORTHOLOGUE AFUA_3G00765)-RELATED-RELATED"/>
    <property type="match status" value="1"/>
</dbReference>
<dbReference type="InterPro" id="IPR051531">
    <property type="entry name" value="N-acetyltransferase"/>
</dbReference>
<dbReference type="Gene3D" id="3.40.630.30">
    <property type="match status" value="1"/>
</dbReference>
<dbReference type="GO" id="GO:0016747">
    <property type="term" value="F:acyltransferase activity, transferring groups other than amino-acyl groups"/>
    <property type="evidence" value="ECO:0007669"/>
    <property type="project" value="InterPro"/>
</dbReference>
<dbReference type="Pfam" id="PF13302">
    <property type="entry name" value="Acetyltransf_3"/>
    <property type="match status" value="1"/>
</dbReference>
<dbReference type="RefSeq" id="WP_070976991.1">
    <property type="nucleotide sequence ID" value="NZ_CP043420.1"/>
</dbReference>
<dbReference type="EMBL" id="CP043420">
    <property type="protein sequence ID" value="QEL10834.1"/>
    <property type="molecule type" value="Genomic_DNA"/>
</dbReference>
<organism evidence="1 2">
    <name type="scientific">Kushneria phosphatilytica</name>
    <dbReference type="NCBI Taxonomy" id="657387"/>
    <lineage>
        <taxon>Bacteria</taxon>
        <taxon>Pseudomonadati</taxon>
        <taxon>Pseudomonadota</taxon>
        <taxon>Gammaproteobacteria</taxon>
        <taxon>Oceanospirillales</taxon>
        <taxon>Halomonadaceae</taxon>
        <taxon>Kushneria</taxon>
    </lineage>
</organism>
<proteinExistence type="predicted"/>
<keyword evidence="2" id="KW-1185">Reference proteome</keyword>
<dbReference type="OrthoDB" id="9801656at2"/>
<gene>
    <name evidence="1" type="ORF">FY550_06660</name>
</gene>
<dbReference type="Proteomes" id="UP000322553">
    <property type="component" value="Chromosome"/>
</dbReference>
<dbReference type="InterPro" id="IPR000182">
    <property type="entry name" value="GNAT_dom"/>
</dbReference>
<dbReference type="PROSITE" id="PS51186">
    <property type="entry name" value="GNAT"/>
    <property type="match status" value="1"/>
</dbReference>
<evidence type="ECO:0000313" key="2">
    <source>
        <dbReference type="Proteomes" id="UP000322553"/>
    </source>
</evidence>
<accession>A0A1S1NXI5</accession>
<dbReference type="InterPro" id="IPR016181">
    <property type="entry name" value="Acyl_CoA_acyltransferase"/>
</dbReference>